<dbReference type="EMBL" id="CP002345">
    <property type="protein sequence ID" value="ADQ78823.1"/>
    <property type="molecule type" value="Genomic_DNA"/>
</dbReference>
<evidence type="ECO:0000313" key="10">
    <source>
        <dbReference type="EMBL" id="ADQ78823.1"/>
    </source>
</evidence>
<evidence type="ECO:0000259" key="9">
    <source>
        <dbReference type="Pfam" id="PF14509"/>
    </source>
</evidence>
<evidence type="ECO:0000256" key="2">
    <source>
        <dbReference type="ARBA" id="ARBA00011245"/>
    </source>
</evidence>
<name>E4T279_PALPW</name>
<comment type="subunit">
    <text evidence="2">Monomer.</text>
</comment>
<evidence type="ECO:0000256" key="5">
    <source>
        <dbReference type="ARBA" id="ARBA00023295"/>
    </source>
</evidence>
<dbReference type="Pfam" id="PF10566">
    <property type="entry name" value="Glyco_hydro_97"/>
    <property type="match status" value="1"/>
</dbReference>
<dbReference type="Gene3D" id="2.60.40.1180">
    <property type="entry name" value="Golgi alpha-mannosidase II"/>
    <property type="match status" value="1"/>
</dbReference>
<reference key="1">
    <citation type="submission" date="2010-11" db="EMBL/GenBank/DDBJ databases">
        <title>The complete genome of Paludibacter propionicigenes DSM 17365.</title>
        <authorList>
            <consortium name="US DOE Joint Genome Institute (JGI-PGF)"/>
            <person name="Lucas S."/>
            <person name="Copeland A."/>
            <person name="Lapidus A."/>
            <person name="Bruce D."/>
            <person name="Goodwin L."/>
            <person name="Pitluck S."/>
            <person name="Kyrpides N."/>
            <person name="Mavromatis K."/>
            <person name="Ivanova N."/>
            <person name="Munk A.C."/>
            <person name="Brettin T."/>
            <person name="Detter J.C."/>
            <person name="Han C."/>
            <person name="Tapia R."/>
            <person name="Land M."/>
            <person name="Hauser L."/>
            <person name="Markowitz V."/>
            <person name="Cheng J.-F."/>
            <person name="Hugenholtz P."/>
            <person name="Woyke T."/>
            <person name="Wu D."/>
            <person name="Gronow S."/>
            <person name="Wellnitz S."/>
            <person name="Brambilla E."/>
            <person name="Klenk H.-P."/>
            <person name="Eisen J.A."/>
        </authorList>
    </citation>
    <scope>NUCLEOTIDE SEQUENCE</scope>
    <source>
        <strain>WB4</strain>
    </source>
</reference>
<accession>E4T279</accession>
<dbReference type="Pfam" id="PF14508">
    <property type="entry name" value="GH97_N"/>
    <property type="match status" value="1"/>
</dbReference>
<keyword evidence="11" id="KW-1185">Reference proteome</keyword>
<gene>
    <name evidence="10" type="ordered locus">Palpr_0667</name>
</gene>
<keyword evidence="4" id="KW-0106">Calcium</keyword>
<feature type="signal peptide" evidence="6">
    <location>
        <begin position="1"/>
        <end position="22"/>
    </location>
</feature>
<dbReference type="OrthoDB" id="1109141at2"/>
<dbReference type="Pfam" id="PF14509">
    <property type="entry name" value="GH97_C"/>
    <property type="match status" value="1"/>
</dbReference>
<dbReference type="KEGG" id="ppn:Palpr_0667"/>
<keyword evidence="6" id="KW-0732">Signal</keyword>
<dbReference type="InterPro" id="IPR013780">
    <property type="entry name" value="Glyco_hydro_b"/>
</dbReference>
<evidence type="ECO:0000259" key="8">
    <source>
        <dbReference type="Pfam" id="PF14508"/>
    </source>
</evidence>
<keyword evidence="3 10" id="KW-0378">Hydrolase</keyword>
<evidence type="ECO:0000256" key="1">
    <source>
        <dbReference type="ARBA" id="ARBA00001913"/>
    </source>
</evidence>
<organism evidence="10 11">
    <name type="scientific">Paludibacter propionicigenes (strain DSM 17365 / JCM 13257 / WB4)</name>
    <dbReference type="NCBI Taxonomy" id="694427"/>
    <lineage>
        <taxon>Bacteria</taxon>
        <taxon>Pseudomonadati</taxon>
        <taxon>Bacteroidota</taxon>
        <taxon>Bacteroidia</taxon>
        <taxon>Bacteroidales</taxon>
        <taxon>Paludibacteraceae</taxon>
        <taxon>Paludibacter</taxon>
    </lineage>
</organism>
<sequence>MKKTRNVILAAFFLFSGTVAVSAQKEVKIQSPDKQLSALVSVTPEGRLSYSIYSKNVQVLAPSPLGLIVDSIDLGNKSKITSKTLYRSIDETYTTVGNHPLVRNRANEADIAVEASGKAYKLIVRVYNDGVAIRYTLPKGAKYINGEMTAWNLPAKTGKVAWSGFSQSYEALSYVTKLDSIPTDKTIMGPITFEVGGCYLSVSEADCETFSDLAFVRKGHLLKADFPFAKKGWEIKSRPDNGPLVLNGTYLNQSVSPWRTTIVTRNMTDLVNSDLLMNLCPAPANGMDFSWVQPGRCLWQWWSVGSPRYDDQKNWYDAAAKLKWEYYLVDDGWRNWRKEDKDQWALLAEVIAYGKTVGVKSIVWVDSKEMREGDKRRTYLEKVKALGADGIKIDFIPDATSDIMQWYMATAQDCAELKLLLNFHGSVKPTGLRRTYPMDITREAVRGNEYHMTRYRRVAPFEQDVCLPFTRYMAGAADFTPVILDPKQLTSKKYTWAHEFSQAIVYLSPITHFTDQYKFYLESPMLDLFREIPTVWDETLVLPCTSMGEVVAFARRKGDRWWIGVMNGGTEREVKINLNFLKKSTKATLIYDDKASNTSIDRQEKTVSPKDVLTISLVPGGGFAARL</sequence>
<dbReference type="eggNOG" id="COG1082">
    <property type="taxonomic scope" value="Bacteria"/>
</dbReference>
<evidence type="ECO:0000256" key="3">
    <source>
        <dbReference type="ARBA" id="ARBA00022801"/>
    </source>
</evidence>
<dbReference type="InterPro" id="IPR013785">
    <property type="entry name" value="Aldolase_TIM"/>
</dbReference>
<feature type="domain" description="Glycosyl-hydrolase 97 N-terminal" evidence="8">
    <location>
        <begin position="29"/>
        <end position="280"/>
    </location>
</feature>
<dbReference type="GO" id="GO:0030246">
    <property type="term" value="F:carbohydrate binding"/>
    <property type="evidence" value="ECO:0007669"/>
    <property type="project" value="InterPro"/>
</dbReference>
<dbReference type="InterPro" id="IPR029483">
    <property type="entry name" value="GH97_C"/>
</dbReference>
<dbReference type="Gene3D" id="3.20.20.70">
    <property type="entry name" value="Aldolase class I"/>
    <property type="match status" value="1"/>
</dbReference>
<dbReference type="RefSeq" id="WP_013444192.1">
    <property type="nucleotide sequence ID" value="NC_014734.1"/>
</dbReference>
<dbReference type="GO" id="GO:0016798">
    <property type="term" value="F:hydrolase activity, acting on glycosyl bonds"/>
    <property type="evidence" value="ECO:0007669"/>
    <property type="project" value="UniProtKB-KW"/>
</dbReference>
<feature type="chain" id="PRO_5003188977" evidence="6">
    <location>
        <begin position="23"/>
        <end position="627"/>
    </location>
</feature>
<evidence type="ECO:0000313" key="11">
    <source>
        <dbReference type="Proteomes" id="UP000008718"/>
    </source>
</evidence>
<keyword evidence="5" id="KW-0326">Glycosidase</keyword>
<evidence type="ECO:0000256" key="6">
    <source>
        <dbReference type="SAM" id="SignalP"/>
    </source>
</evidence>
<reference evidence="10 11" key="2">
    <citation type="journal article" date="2011" name="Stand. Genomic Sci.">
        <title>Complete genome sequence of Paludibacter propionicigenes type strain (WB4).</title>
        <authorList>
            <person name="Gronow S."/>
            <person name="Munk C."/>
            <person name="Lapidus A."/>
            <person name="Nolan M."/>
            <person name="Lucas S."/>
            <person name="Hammon N."/>
            <person name="Deshpande S."/>
            <person name="Cheng J.F."/>
            <person name="Tapia R."/>
            <person name="Han C."/>
            <person name="Goodwin L."/>
            <person name="Pitluck S."/>
            <person name="Liolios K."/>
            <person name="Ivanova N."/>
            <person name="Mavromatis K."/>
            <person name="Mikhailova N."/>
            <person name="Pati A."/>
            <person name="Chen A."/>
            <person name="Palaniappan K."/>
            <person name="Land M."/>
            <person name="Hauser L."/>
            <person name="Chang Y.J."/>
            <person name="Jeffries C.D."/>
            <person name="Brambilla E."/>
            <person name="Rohde M."/>
            <person name="Goker M."/>
            <person name="Detter J.C."/>
            <person name="Woyke T."/>
            <person name="Bristow J."/>
            <person name="Eisen J.A."/>
            <person name="Markowitz V."/>
            <person name="Hugenholtz P."/>
            <person name="Kyrpides N.C."/>
            <person name="Klenk H.P."/>
        </authorList>
    </citation>
    <scope>NUCLEOTIDE SEQUENCE [LARGE SCALE GENOMIC DNA]</scope>
    <source>
        <strain evidence="11">DSM 17365 / JCM 13257 / WB4</strain>
    </source>
</reference>
<dbReference type="Gene3D" id="2.70.98.10">
    <property type="match status" value="1"/>
</dbReference>
<dbReference type="InterPro" id="IPR017853">
    <property type="entry name" value="GH"/>
</dbReference>
<dbReference type="Proteomes" id="UP000008718">
    <property type="component" value="Chromosome"/>
</dbReference>
<comment type="cofactor">
    <cofactor evidence="1">
        <name>Ca(2+)</name>
        <dbReference type="ChEBI" id="CHEBI:29108"/>
    </cofactor>
</comment>
<evidence type="ECO:0000256" key="4">
    <source>
        <dbReference type="ARBA" id="ARBA00022837"/>
    </source>
</evidence>
<dbReference type="InterPro" id="IPR029486">
    <property type="entry name" value="GH97_N"/>
</dbReference>
<proteinExistence type="predicted"/>
<dbReference type="InterPro" id="IPR019563">
    <property type="entry name" value="GH97_catalytic"/>
</dbReference>
<dbReference type="CAZy" id="GH97">
    <property type="family name" value="Glycoside Hydrolase Family 97"/>
</dbReference>
<dbReference type="PANTHER" id="PTHR35803:SF2">
    <property type="entry name" value="RETAINING ALPHA-GALACTOSIDASE"/>
    <property type="match status" value="1"/>
</dbReference>
<feature type="domain" description="Glycosyl-hydrolase 97 catalytic" evidence="7">
    <location>
        <begin position="310"/>
        <end position="445"/>
    </location>
</feature>
<feature type="domain" description="Glycosyl-hydrolase 97 C-terminal oligomerisation" evidence="9">
    <location>
        <begin position="535"/>
        <end position="627"/>
    </location>
</feature>
<evidence type="ECO:0000259" key="7">
    <source>
        <dbReference type="Pfam" id="PF10566"/>
    </source>
</evidence>
<dbReference type="STRING" id="694427.Palpr_0667"/>
<dbReference type="InterPro" id="IPR014718">
    <property type="entry name" value="GH-type_carb-bd"/>
</dbReference>
<dbReference type="HOGENOM" id="CLU_011166_0_0_10"/>
<dbReference type="AlphaFoldDB" id="E4T279"/>
<dbReference type="SUPFAM" id="SSF51445">
    <property type="entry name" value="(Trans)glycosidases"/>
    <property type="match status" value="1"/>
</dbReference>
<dbReference type="PANTHER" id="PTHR35803">
    <property type="entry name" value="GLUCAN 1,4-ALPHA-GLUCOSIDASE SUSB-RELATED"/>
    <property type="match status" value="1"/>
</dbReference>
<dbReference type="InterPro" id="IPR052720">
    <property type="entry name" value="Glycosyl_hydrolase_97"/>
</dbReference>
<protein>
    <submittedName>
        <fullName evidence="10">Glycoside hydrolase 97</fullName>
    </submittedName>
</protein>